<dbReference type="InterPro" id="IPR010089">
    <property type="entry name" value="Flavoprotein_WrbA-like"/>
</dbReference>
<evidence type="ECO:0000256" key="5">
    <source>
        <dbReference type="SAM" id="MobiDB-lite"/>
    </source>
</evidence>
<dbReference type="OrthoDB" id="504689at2759"/>
<accession>A0A8S1JFB8</accession>
<dbReference type="AlphaFoldDB" id="A0A8S1JFB8"/>
<comment type="similarity">
    <text evidence="1">Belongs to the WrbA family.</text>
</comment>
<comment type="catalytic activity">
    <reaction evidence="4">
        <text>a quinone + NADPH + H(+) = a quinol + NADP(+)</text>
        <dbReference type="Rhea" id="RHEA:46164"/>
        <dbReference type="ChEBI" id="CHEBI:15378"/>
        <dbReference type="ChEBI" id="CHEBI:24646"/>
        <dbReference type="ChEBI" id="CHEBI:57783"/>
        <dbReference type="ChEBI" id="CHEBI:58349"/>
        <dbReference type="ChEBI" id="CHEBI:132124"/>
        <dbReference type="EC" id="1.6.5.2"/>
    </reaction>
</comment>
<evidence type="ECO:0000256" key="1">
    <source>
        <dbReference type="ARBA" id="ARBA00006961"/>
    </source>
</evidence>
<evidence type="ECO:0000313" key="7">
    <source>
        <dbReference type="EMBL" id="CAD7705079.1"/>
    </source>
</evidence>
<feature type="compositionally biased region" description="Pro residues" evidence="5">
    <location>
        <begin position="25"/>
        <end position="37"/>
    </location>
</feature>
<name>A0A8S1JFB8_9CHLO</name>
<dbReference type="Proteomes" id="UP000708148">
    <property type="component" value="Unassembled WGS sequence"/>
</dbReference>
<dbReference type="Pfam" id="PF03358">
    <property type="entry name" value="FMN_red"/>
    <property type="match status" value="1"/>
</dbReference>
<dbReference type="NCBIfam" id="TIGR01755">
    <property type="entry name" value="flav_wrbA"/>
    <property type="match status" value="1"/>
</dbReference>
<dbReference type="PANTHER" id="PTHR30546:SF23">
    <property type="entry name" value="FLAVOPROTEIN-LIKE PROTEIN YCP4-RELATED"/>
    <property type="match status" value="1"/>
</dbReference>
<keyword evidence="8" id="KW-1185">Reference proteome</keyword>
<evidence type="ECO:0000256" key="3">
    <source>
        <dbReference type="ARBA" id="ARBA00047678"/>
    </source>
</evidence>
<evidence type="ECO:0000313" key="8">
    <source>
        <dbReference type="Proteomes" id="UP000708148"/>
    </source>
</evidence>
<sequence length="248" mass="26666">MAGLIKRLVSRRKSKKAAREAQEAPEPPAPPPPAPPKPVKRKKILIVFYSLYGHVYKMALAQKEGVESVEGCEAVLYQVKETLDDEILEKMGAAPKPDVPIADPKDLVKGDGIIFGFPTRFGMMCGQMKCFFDSTGGLWKSGALVGKPAAIFTSTGTPNSGQETTPFTAVTQLAHHGMVFVPVGYTQGQDLFSNEEARGGSPWGAGCLAAADGSRQPSEMELSEARHQGSYFAGVVRSFDKECKKTAE</sequence>
<dbReference type="GO" id="GO:0016020">
    <property type="term" value="C:membrane"/>
    <property type="evidence" value="ECO:0007669"/>
    <property type="project" value="TreeGrafter"/>
</dbReference>
<reference evidence="7" key="1">
    <citation type="submission" date="2020-12" db="EMBL/GenBank/DDBJ databases">
        <authorList>
            <person name="Iha C."/>
        </authorList>
    </citation>
    <scope>NUCLEOTIDE SEQUENCE</scope>
</reference>
<feature type="region of interest" description="Disordered" evidence="5">
    <location>
        <begin position="1"/>
        <end position="38"/>
    </location>
</feature>
<dbReference type="InterPro" id="IPR005025">
    <property type="entry name" value="FMN_Rdtase-like_dom"/>
</dbReference>
<dbReference type="InterPro" id="IPR008254">
    <property type="entry name" value="Flavodoxin/NO_synth"/>
</dbReference>
<dbReference type="PANTHER" id="PTHR30546">
    <property type="entry name" value="FLAVODOXIN-RELATED PROTEIN WRBA-RELATED"/>
    <property type="match status" value="1"/>
</dbReference>
<dbReference type="Gene3D" id="3.40.50.360">
    <property type="match status" value="1"/>
</dbReference>
<dbReference type="EC" id="1.6.5.2" evidence="2"/>
<feature type="domain" description="Flavodoxin-like" evidence="6">
    <location>
        <begin position="44"/>
        <end position="232"/>
    </location>
</feature>
<dbReference type="GO" id="GO:0003955">
    <property type="term" value="F:NAD(P)H dehydrogenase (quinone) activity"/>
    <property type="evidence" value="ECO:0007669"/>
    <property type="project" value="UniProtKB-EC"/>
</dbReference>
<dbReference type="EMBL" id="CAJHUC010003012">
    <property type="protein sequence ID" value="CAD7705079.1"/>
    <property type="molecule type" value="Genomic_DNA"/>
</dbReference>
<evidence type="ECO:0000256" key="2">
    <source>
        <dbReference type="ARBA" id="ARBA00012648"/>
    </source>
</evidence>
<dbReference type="InterPro" id="IPR029039">
    <property type="entry name" value="Flavoprotein-like_sf"/>
</dbReference>
<proteinExistence type="inferred from homology"/>
<protein>
    <recommendedName>
        <fullName evidence="2">NAD(P)H dehydrogenase (quinone)</fullName>
        <ecNumber evidence="2">1.6.5.2</ecNumber>
    </recommendedName>
</protein>
<comment type="catalytic activity">
    <reaction evidence="3">
        <text>a quinone + NADH + H(+) = a quinol + NAD(+)</text>
        <dbReference type="Rhea" id="RHEA:46160"/>
        <dbReference type="ChEBI" id="CHEBI:15378"/>
        <dbReference type="ChEBI" id="CHEBI:24646"/>
        <dbReference type="ChEBI" id="CHEBI:57540"/>
        <dbReference type="ChEBI" id="CHEBI:57945"/>
        <dbReference type="ChEBI" id="CHEBI:132124"/>
        <dbReference type="EC" id="1.6.5.2"/>
    </reaction>
</comment>
<dbReference type="SUPFAM" id="SSF52218">
    <property type="entry name" value="Flavoproteins"/>
    <property type="match status" value="1"/>
</dbReference>
<dbReference type="FunFam" id="3.40.50.360:FF:000001">
    <property type="entry name" value="NAD(P)H dehydrogenase (Quinone) FQR1-like"/>
    <property type="match status" value="1"/>
</dbReference>
<evidence type="ECO:0000259" key="6">
    <source>
        <dbReference type="PROSITE" id="PS50902"/>
    </source>
</evidence>
<gene>
    <name evidence="7" type="ORF">OSTQU699_LOCUS10434</name>
</gene>
<dbReference type="GO" id="GO:0010181">
    <property type="term" value="F:FMN binding"/>
    <property type="evidence" value="ECO:0007669"/>
    <property type="project" value="InterPro"/>
</dbReference>
<organism evidence="7 8">
    <name type="scientific">Ostreobium quekettii</name>
    <dbReference type="NCBI Taxonomy" id="121088"/>
    <lineage>
        <taxon>Eukaryota</taxon>
        <taxon>Viridiplantae</taxon>
        <taxon>Chlorophyta</taxon>
        <taxon>core chlorophytes</taxon>
        <taxon>Ulvophyceae</taxon>
        <taxon>TCBD clade</taxon>
        <taxon>Bryopsidales</taxon>
        <taxon>Ostreobineae</taxon>
        <taxon>Ostreobiaceae</taxon>
        <taxon>Ostreobium</taxon>
    </lineage>
</organism>
<dbReference type="NCBIfam" id="NF002999">
    <property type="entry name" value="PRK03767.1"/>
    <property type="match status" value="1"/>
</dbReference>
<dbReference type="PROSITE" id="PS50902">
    <property type="entry name" value="FLAVODOXIN_LIKE"/>
    <property type="match status" value="1"/>
</dbReference>
<comment type="caution">
    <text evidence="7">The sequence shown here is derived from an EMBL/GenBank/DDBJ whole genome shotgun (WGS) entry which is preliminary data.</text>
</comment>
<evidence type="ECO:0000256" key="4">
    <source>
        <dbReference type="ARBA" id="ARBA00048983"/>
    </source>
</evidence>